<evidence type="ECO:0000313" key="4">
    <source>
        <dbReference type="EMBL" id="CAA0122143.1"/>
    </source>
</evidence>
<sequence>MMNMGNESGDKCPFDLNFDPSTFKVGDVVSYRVEGSMMDMPFVGVLVDVHDDYVLLTHYGETPTTESNVMRGTRTDRPIVSEADALK</sequence>
<dbReference type="EMBL" id="CACSIM010000008">
    <property type="protein sequence ID" value="CAA0122143.1"/>
    <property type="molecule type" value="Genomic_DNA"/>
</dbReference>
<dbReference type="RefSeq" id="WP_159269905.1">
    <property type="nucleotide sequence ID" value="NZ_CACSIK010000003.1"/>
</dbReference>
<feature type="compositionally biased region" description="Basic and acidic residues" evidence="1">
    <location>
        <begin position="73"/>
        <end position="87"/>
    </location>
</feature>
<gene>
    <name evidence="2" type="ORF">IHBHHGIJ_03202</name>
    <name evidence="3" type="ORF">KFEGEMFD_03415</name>
    <name evidence="4" type="ORF">KFEGEMFD_03947</name>
</gene>
<dbReference type="Proteomes" id="UP000435877">
    <property type="component" value="Unassembled WGS sequence"/>
</dbReference>
<dbReference type="EMBL" id="CACSIM010000006">
    <property type="protein sequence ID" value="CAA0118149.1"/>
    <property type="molecule type" value="Genomic_DNA"/>
</dbReference>
<organism evidence="4 6">
    <name type="scientific">Zhongshania aliphaticivorans</name>
    <dbReference type="NCBI Taxonomy" id="1470434"/>
    <lineage>
        <taxon>Bacteria</taxon>
        <taxon>Pseudomonadati</taxon>
        <taxon>Pseudomonadota</taxon>
        <taxon>Gammaproteobacteria</taxon>
        <taxon>Cellvibrionales</taxon>
        <taxon>Spongiibacteraceae</taxon>
        <taxon>Zhongshania</taxon>
    </lineage>
</organism>
<protein>
    <submittedName>
        <fullName evidence="4">Uncharacterized protein</fullName>
    </submittedName>
</protein>
<evidence type="ECO:0000313" key="3">
    <source>
        <dbReference type="EMBL" id="CAA0118149.1"/>
    </source>
</evidence>
<feature type="region of interest" description="Disordered" evidence="1">
    <location>
        <begin position="64"/>
        <end position="87"/>
    </location>
</feature>
<evidence type="ECO:0000256" key="1">
    <source>
        <dbReference type="SAM" id="MobiDB-lite"/>
    </source>
</evidence>
<evidence type="ECO:0000313" key="5">
    <source>
        <dbReference type="Proteomes" id="UP000435877"/>
    </source>
</evidence>
<evidence type="ECO:0000313" key="2">
    <source>
        <dbReference type="EMBL" id="CAA0110465.1"/>
    </source>
</evidence>
<dbReference type="EMBL" id="CACSIK010000003">
    <property type="protein sequence ID" value="CAA0110465.1"/>
    <property type="molecule type" value="Genomic_DNA"/>
</dbReference>
<dbReference type="Proteomes" id="UP000439591">
    <property type="component" value="Unassembled WGS sequence"/>
</dbReference>
<name>A0A5S9QUT7_9GAMM</name>
<keyword evidence="5" id="KW-1185">Reference proteome</keyword>
<evidence type="ECO:0000313" key="6">
    <source>
        <dbReference type="Proteomes" id="UP000439591"/>
    </source>
</evidence>
<proteinExistence type="predicted"/>
<reference evidence="5 6" key="1">
    <citation type="submission" date="2019-11" db="EMBL/GenBank/DDBJ databases">
        <authorList>
            <person name="Holert J."/>
        </authorList>
    </citation>
    <scope>NUCLEOTIDE SEQUENCE [LARGE SCALE GENOMIC DNA]</scope>
    <source>
        <strain evidence="4">BC3_2A</strain>
        <strain evidence="2">SB11_1A</strain>
    </source>
</reference>
<dbReference type="AlphaFoldDB" id="A0A5S9QUT7"/>
<dbReference type="OrthoDB" id="5739879at2"/>
<accession>A0A5S9QUT7</accession>